<sequence length="65" mass="7195">MVSLALENKTIDCPYCGESNVIMVDTTAGSQEYVEDCEVCCQPILINVNVNNDEIVNLDVVREND</sequence>
<dbReference type="KEGG" id="tee:Tel_08900"/>
<name>A0A0S2TDN1_9GAMM</name>
<proteinExistence type="predicted"/>
<gene>
    <name evidence="1" type="ORF">Tel_08900</name>
</gene>
<dbReference type="STRING" id="1748243.Tel_08900"/>
<reference evidence="1" key="1">
    <citation type="submission" date="2015-10" db="EMBL/GenBank/DDBJ databases">
        <title>Description of Candidatus Tenderia electrophaga gen. nov, sp. nov., an Uncultivated Electroautotroph from a Biocathode Enrichment.</title>
        <authorList>
            <person name="Eddie B.J."/>
            <person name="Malanoski A.P."/>
            <person name="Wang Z."/>
            <person name="Hall R.J."/>
            <person name="Oh S.D."/>
            <person name="Heiner C."/>
            <person name="Lin B."/>
            <person name="Strycharz-Glaven S.M."/>
        </authorList>
    </citation>
    <scope>NUCLEOTIDE SEQUENCE [LARGE SCALE GENOMIC DNA]</scope>
    <source>
        <strain evidence="1">NRL1</strain>
    </source>
</reference>
<dbReference type="PIRSF" id="PIRSF037225">
    <property type="entry name" value="UCP037225"/>
    <property type="match status" value="1"/>
</dbReference>
<protein>
    <recommendedName>
        <fullName evidence="3">CPXCG motif-containing cysteine-rich protein</fullName>
    </recommendedName>
</protein>
<organism evidence="1 2">
    <name type="scientific">Candidatus Tenderia electrophaga</name>
    <dbReference type="NCBI Taxonomy" id="1748243"/>
    <lineage>
        <taxon>Bacteria</taxon>
        <taxon>Pseudomonadati</taxon>
        <taxon>Pseudomonadota</taxon>
        <taxon>Gammaproteobacteria</taxon>
        <taxon>Candidatus Tenderiales</taxon>
        <taxon>Candidatus Tenderiaceae</taxon>
        <taxon>Candidatus Tenderia</taxon>
    </lineage>
</organism>
<dbReference type="InterPro" id="IPR017143">
    <property type="entry name" value="UCP037225"/>
</dbReference>
<dbReference type="Pfam" id="PF14255">
    <property type="entry name" value="Zn_ribbon_21"/>
    <property type="match status" value="1"/>
</dbReference>
<keyword evidence="2" id="KW-1185">Reference proteome</keyword>
<dbReference type="Proteomes" id="UP000055136">
    <property type="component" value="Chromosome"/>
</dbReference>
<evidence type="ECO:0000313" key="1">
    <source>
        <dbReference type="EMBL" id="ALP53263.1"/>
    </source>
</evidence>
<dbReference type="SUPFAM" id="SSF57783">
    <property type="entry name" value="Zinc beta-ribbon"/>
    <property type="match status" value="1"/>
</dbReference>
<evidence type="ECO:0000313" key="2">
    <source>
        <dbReference type="Proteomes" id="UP000055136"/>
    </source>
</evidence>
<evidence type="ECO:0008006" key="3">
    <source>
        <dbReference type="Google" id="ProtNLM"/>
    </source>
</evidence>
<accession>A0A0S2TDN1</accession>
<dbReference type="EMBL" id="CP013099">
    <property type="protein sequence ID" value="ALP53263.1"/>
    <property type="molecule type" value="Genomic_DNA"/>
</dbReference>
<dbReference type="InterPro" id="IPR025990">
    <property type="entry name" value="zinc_ribbon_bacterial"/>
</dbReference>
<dbReference type="AlphaFoldDB" id="A0A0S2TDN1"/>